<dbReference type="Pfam" id="PF05193">
    <property type="entry name" value="Peptidase_M16_C"/>
    <property type="match status" value="1"/>
</dbReference>
<evidence type="ECO:0000313" key="5">
    <source>
        <dbReference type="Proteomes" id="UP000199077"/>
    </source>
</evidence>
<evidence type="ECO:0000256" key="1">
    <source>
        <dbReference type="SAM" id="MobiDB-lite"/>
    </source>
</evidence>
<sequence>MSDVQQDARTFDDGTPPEPVVQPPAAWQFATPARHTLSNGIELLAYDIPGQYVISVRTVLPFPLSVEPRDVEGVATLMARLLDEGTAEHTPEEFAELLERKGIALGASVTDGGLGVDLDVPKRRLPEALDLLRQALAEPVFPEAEVERHRRTRLAQIEQERALAPQRAAIEFIATHFDAADRASRPTGGSAASISALTRQHVVDFHAQRVGPTGMTAVIAGDLSGLEVGALAEQSLGSWVSQTHEAAPSATAPTRAADAARVVIVDRPGSVQSELLVGWTGPDRHTEAGWAAYPVLGFVMGGSPNARVDAVLREEKGYTYGIRSVFRPRRVGGLFLTSGSVRADATVESVRLLLELLESGRDGFSAEEVRAGVDFISKTAPGRFATADAVADEAVTMALDGLTTDFTSRTLEAMRQLDEERLAAAYREWVQGEWTVVVVGDASTCAEGVRALGVGEVTVVPS</sequence>
<dbReference type="RefSeq" id="WP_091780306.1">
    <property type="nucleotide sequence ID" value="NZ_LT629711.1"/>
</dbReference>
<dbReference type="InterPro" id="IPR011249">
    <property type="entry name" value="Metalloenz_LuxS/M16"/>
</dbReference>
<reference evidence="5" key="1">
    <citation type="submission" date="2016-10" db="EMBL/GenBank/DDBJ databases">
        <authorList>
            <person name="Varghese N."/>
            <person name="Submissions S."/>
        </authorList>
    </citation>
    <scope>NUCLEOTIDE SEQUENCE [LARGE SCALE GENOMIC DNA]</scope>
    <source>
        <strain evidence="5">DSM 22329</strain>
    </source>
</reference>
<evidence type="ECO:0000259" key="3">
    <source>
        <dbReference type="Pfam" id="PF05193"/>
    </source>
</evidence>
<proteinExistence type="predicted"/>
<name>A0A1H0L5J3_9MICO</name>
<feature type="domain" description="Peptidase M16 N-terminal" evidence="2">
    <location>
        <begin position="67"/>
        <end position="164"/>
    </location>
</feature>
<organism evidence="4 5">
    <name type="scientific">Pedococcus dokdonensis</name>
    <dbReference type="NCBI Taxonomy" id="443156"/>
    <lineage>
        <taxon>Bacteria</taxon>
        <taxon>Bacillati</taxon>
        <taxon>Actinomycetota</taxon>
        <taxon>Actinomycetes</taxon>
        <taxon>Micrococcales</taxon>
        <taxon>Intrasporangiaceae</taxon>
        <taxon>Pedococcus</taxon>
    </lineage>
</organism>
<dbReference type="OrthoDB" id="9811314at2"/>
<feature type="domain" description="Peptidase M16 C-terminal" evidence="3">
    <location>
        <begin position="197"/>
        <end position="371"/>
    </location>
</feature>
<accession>A0A1H0L5J3</accession>
<keyword evidence="5" id="KW-1185">Reference proteome</keyword>
<dbReference type="GO" id="GO:0046872">
    <property type="term" value="F:metal ion binding"/>
    <property type="evidence" value="ECO:0007669"/>
    <property type="project" value="InterPro"/>
</dbReference>
<dbReference type="InterPro" id="IPR011765">
    <property type="entry name" value="Pept_M16_N"/>
</dbReference>
<dbReference type="InterPro" id="IPR050361">
    <property type="entry name" value="MPP/UQCRC_Complex"/>
</dbReference>
<dbReference type="Gene3D" id="3.30.830.10">
    <property type="entry name" value="Metalloenzyme, LuxS/M16 peptidase-like"/>
    <property type="match status" value="2"/>
</dbReference>
<evidence type="ECO:0000259" key="2">
    <source>
        <dbReference type="Pfam" id="PF00675"/>
    </source>
</evidence>
<feature type="region of interest" description="Disordered" evidence="1">
    <location>
        <begin position="1"/>
        <end position="23"/>
    </location>
</feature>
<dbReference type="InterPro" id="IPR007863">
    <property type="entry name" value="Peptidase_M16_C"/>
</dbReference>
<dbReference type="AlphaFoldDB" id="A0A1H0L5J3"/>
<dbReference type="Pfam" id="PF00675">
    <property type="entry name" value="Peptidase_M16"/>
    <property type="match status" value="1"/>
</dbReference>
<dbReference type="PANTHER" id="PTHR11851">
    <property type="entry name" value="METALLOPROTEASE"/>
    <property type="match status" value="1"/>
</dbReference>
<gene>
    <name evidence="4" type="ORF">SAMN04489867_0205</name>
</gene>
<dbReference type="PANTHER" id="PTHR11851:SF224">
    <property type="entry name" value="PROCESSING PROTEASE"/>
    <property type="match status" value="1"/>
</dbReference>
<dbReference type="Proteomes" id="UP000199077">
    <property type="component" value="Chromosome I"/>
</dbReference>
<evidence type="ECO:0000313" key="4">
    <source>
        <dbReference type="EMBL" id="SDO63544.1"/>
    </source>
</evidence>
<dbReference type="SUPFAM" id="SSF63411">
    <property type="entry name" value="LuxS/MPP-like metallohydrolase"/>
    <property type="match status" value="2"/>
</dbReference>
<protein>
    <submittedName>
        <fullName evidence="4">Predicted Zn-dependent peptidase</fullName>
    </submittedName>
</protein>
<dbReference type="EMBL" id="LT629711">
    <property type="protein sequence ID" value="SDO63544.1"/>
    <property type="molecule type" value="Genomic_DNA"/>
</dbReference>
<dbReference type="STRING" id="443156.SAMN04489867_0205"/>